<comment type="catalytic activity">
    <reaction evidence="9">
        <text>(S)-2,3,4,5-tetrahydrodipicolinate + NADP(+) + H2O = (2S,4S)-4-hydroxy-2,3,4,5-tetrahydrodipicolinate + NADPH + H(+)</text>
        <dbReference type="Rhea" id="RHEA:35331"/>
        <dbReference type="ChEBI" id="CHEBI:15377"/>
        <dbReference type="ChEBI" id="CHEBI:15378"/>
        <dbReference type="ChEBI" id="CHEBI:16845"/>
        <dbReference type="ChEBI" id="CHEBI:57783"/>
        <dbReference type="ChEBI" id="CHEBI:58349"/>
        <dbReference type="ChEBI" id="CHEBI:67139"/>
        <dbReference type="EC" id="1.17.1.8"/>
    </reaction>
</comment>
<dbReference type="InterPro" id="IPR022664">
    <property type="entry name" value="DapB_N_CS"/>
</dbReference>
<evidence type="ECO:0000256" key="5">
    <source>
        <dbReference type="ARBA" id="ARBA00022915"/>
    </source>
</evidence>
<keyword evidence="6 9" id="KW-0560">Oxidoreductase</keyword>
<name>U5CN27_CALSX</name>
<dbReference type="PANTHER" id="PTHR20836">
    <property type="entry name" value="DIHYDRODIPICOLINATE REDUCTASE"/>
    <property type="match status" value="1"/>
</dbReference>
<dbReference type="PIRSF" id="PIRSF000161">
    <property type="entry name" value="DHPR"/>
    <property type="match status" value="1"/>
</dbReference>
<dbReference type="PROSITE" id="PS01298">
    <property type="entry name" value="DAPB"/>
    <property type="match status" value="1"/>
</dbReference>
<comment type="similarity">
    <text evidence="1 9">Belongs to the DapB family.</text>
</comment>
<comment type="subcellular location">
    <subcellularLocation>
        <location evidence="9">Cytoplasm</location>
    </subcellularLocation>
</comment>
<feature type="binding site" evidence="9">
    <location>
        <begin position="151"/>
        <end position="152"/>
    </location>
    <ligand>
        <name>(S)-2,3,4,5-tetrahydrodipicolinate</name>
        <dbReference type="ChEBI" id="CHEBI:16845"/>
    </ligand>
</feature>
<evidence type="ECO:0000256" key="1">
    <source>
        <dbReference type="ARBA" id="ARBA00006642"/>
    </source>
</evidence>
<feature type="domain" description="Dihydrodipicolinate reductase C-terminal" evidence="12">
    <location>
        <begin position="115"/>
        <end position="247"/>
    </location>
</feature>
<keyword evidence="7 9" id="KW-0520">NAD</keyword>
<protein>
    <recommendedName>
        <fullName evidence="9 10">4-hydroxy-tetrahydrodipicolinate reductase</fullName>
        <shortName evidence="9">HTPA reductase</shortName>
        <ecNumber evidence="9 10">1.17.1.8</ecNumber>
    </recommendedName>
</protein>
<evidence type="ECO:0000256" key="4">
    <source>
        <dbReference type="ARBA" id="ARBA00022857"/>
    </source>
</evidence>
<evidence type="ECO:0000259" key="12">
    <source>
        <dbReference type="Pfam" id="PF05173"/>
    </source>
</evidence>
<dbReference type="FunFam" id="3.30.360.10:FF:000009">
    <property type="entry name" value="4-hydroxy-tetrahydrodipicolinate reductase"/>
    <property type="match status" value="1"/>
</dbReference>
<dbReference type="Gene3D" id="3.30.360.10">
    <property type="entry name" value="Dihydrodipicolinate Reductase, domain 2"/>
    <property type="match status" value="1"/>
</dbReference>
<feature type="domain" description="Dihydrodipicolinate reductase N-terminal" evidence="11">
    <location>
        <begin position="3"/>
        <end position="112"/>
    </location>
</feature>
<comment type="catalytic activity">
    <reaction evidence="9">
        <text>(S)-2,3,4,5-tetrahydrodipicolinate + NAD(+) + H2O = (2S,4S)-4-hydroxy-2,3,4,5-tetrahydrodipicolinate + NADH + H(+)</text>
        <dbReference type="Rhea" id="RHEA:35323"/>
        <dbReference type="ChEBI" id="CHEBI:15377"/>
        <dbReference type="ChEBI" id="CHEBI:15378"/>
        <dbReference type="ChEBI" id="CHEBI:16845"/>
        <dbReference type="ChEBI" id="CHEBI:57540"/>
        <dbReference type="ChEBI" id="CHEBI:57945"/>
        <dbReference type="ChEBI" id="CHEBI:67139"/>
        <dbReference type="EC" id="1.17.1.8"/>
    </reaction>
</comment>
<evidence type="ECO:0000256" key="7">
    <source>
        <dbReference type="ARBA" id="ARBA00023027"/>
    </source>
</evidence>
<keyword evidence="5 9" id="KW-0220">Diaminopimelate biosynthesis</keyword>
<evidence type="ECO:0000313" key="14">
    <source>
        <dbReference type="Proteomes" id="UP000016856"/>
    </source>
</evidence>
<keyword evidence="2 9" id="KW-0963">Cytoplasm</keyword>
<evidence type="ECO:0000256" key="10">
    <source>
        <dbReference type="NCBIfam" id="TIGR00036"/>
    </source>
</evidence>
<dbReference type="HAMAP" id="MF_00102">
    <property type="entry name" value="DapB"/>
    <property type="match status" value="1"/>
</dbReference>
<dbReference type="GO" id="GO:0019877">
    <property type="term" value="P:diaminopimelate biosynthetic process"/>
    <property type="evidence" value="ECO:0007669"/>
    <property type="project" value="UniProtKB-UniRule"/>
</dbReference>
<dbReference type="PANTHER" id="PTHR20836:SF7">
    <property type="entry name" value="4-HYDROXY-TETRAHYDRODIPICOLINATE REDUCTASE"/>
    <property type="match status" value="1"/>
</dbReference>
<evidence type="ECO:0000256" key="3">
    <source>
        <dbReference type="ARBA" id="ARBA00022605"/>
    </source>
</evidence>
<feature type="binding site" evidence="9">
    <location>
        <begin position="9"/>
        <end position="14"/>
    </location>
    <ligand>
        <name>NAD(+)</name>
        <dbReference type="ChEBI" id="CHEBI:57540"/>
    </ligand>
</feature>
<dbReference type="UniPathway" id="UPA00034">
    <property type="reaction ID" value="UER00018"/>
</dbReference>
<comment type="caution">
    <text evidence="13">The sequence shown here is derived from an EMBL/GenBank/DDBJ whole genome shotgun (WGS) entry which is preliminary data.</text>
</comment>
<feature type="binding site" evidence="9">
    <location>
        <begin position="85"/>
        <end position="87"/>
    </location>
    <ligand>
        <name>NAD(+)</name>
        <dbReference type="ChEBI" id="CHEBI:57540"/>
    </ligand>
</feature>
<feature type="binding site" evidence="9">
    <location>
        <begin position="109"/>
        <end position="112"/>
    </location>
    <ligand>
        <name>NAD(+)</name>
        <dbReference type="ChEBI" id="CHEBI:57540"/>
    </ligand>
</feature>
<evidence type="ECO:0000256" key="8">
    <source>
        <dbReference type="ARBA" id="ARBA00023154"/>
    </source>
</evidence>
<keyword evidence="3 9" id="KW-0028">Amino-acid biosynthesis</keyword>
<feature type="binding site" evidence="9">
    <location>
        <position position="36"/>
    </location>
    <ligand>
        <name>NADP(+)</name>
        <dbReference type="ChEBI" id="CHEBI:58349"/>
    </ligand>
</feature>
<dbReference type="GO" id="GO:0009089">
    <property type="term" value="P:lysine biosynthetic process via diaminopimelate"/>
    <property type="evidence" value="ECO:0007669"/>
    <property type="project" value="UniProtKB-UniRule"/>
</dbReference>
<keyword evidence="4 9" id="KW-0521">NADP</keyword>
<gene>
    <name evidence="9" type="primary">dapB</name>
    <name evidence="13" type="ORF">O163_11705</name>
</gene>
<dbReference type="InterPro" id="IPR023940">
    <property type="entry name" value="DHDPR_bac"/>
</dbReference>
<sequence length="251" mass="27672">MMIRLIIHGCNGKMAKVVAKLAKENPEFEVVAGVDKNTFPLDFPVYSDLKEVKEEADVVIDFSYHEAIPNLVKEAAKRKIPVVIATTGLSEEELKTVEEASKEIPIFRSANMSLGINVLISLVKEAAKVLEGFDIEIVEKHHNMKKDAPSGTALMIADAINQVLPEKREYVYGRYTKTEQRKPNEIGIHAVRGGTIVGEHDVIFAGPNEVITISHSAQSREVFGYGALKAAKFLIGQKPGLYTMEDLVKKG</sequence>
<dbReference type="EC" id="1.17.1.8" evidence="9 10"/>
<comment type="caution">
    <text evidence="9">Was originally thought to be a dihydrodipicolinate reductase (DHDPR), catalyzing the conversion of dihydrodipicolinate to tetrahydrodipicolinate. However, it was shown in E.coli that the substrate of the enzymatic reaction is not dihydrodipicolinate (DHDP) but in fact (2S,4S)-4-hydroxy-2,3,4,5-tetrahydrodipicolinic acid (HTPA), the product released by the DapA-catalyzed reaction.</text>
</comment>
<dbReference type="NCBIfam" id="TIGR00036">
    <property type="entry name" value="dapB"/>
    <property type="match status" value="1"/>
</dbReference>
<dbReference type="Proteomes" id="UP000016856">
    <property type="component" value="Unassembled WGS sequence"/>
</dbReference>
<feature type="binding site" evidence="9">
    <location>
        <position position="35"/>
    </location>
    <ligand>
        <name>NAD(+)</name>
        <dbReference type="ChEBI" id="CHEBI:57540"/>
    </ligand>
</feature>
<feature type="active site" description="Proton donor/acceptor" evidence="9">
    <location>
        <position position="141"/>
    </location>
</feature>
<keyword evidence="8 9" id="KW-0457">Lysine biosynthesis</keyword>
<comment type="subunit">
    <text evidence="9">Homotetramer.</text>
</comment>
<dbReference type="Pfam" id="PF01113">
    <property type="entry name" value="DapB_N"/>
    <property type="match status" value="1"/>
</dbReference>
<evidence type="ECO:0000259" key="11">
    <source>
        <dbReference type="Pfam" id="PF01113"/>
    </source>
</evidence>
<evidence type="ECO:0000256" key="6">
    <source>
        <dbReference type="ARBA" id="ARBA00023002"/>
    </source>
</evidence>
<dbReference type="AlphaFoldDB" id="U5CN27"/>
<dbReference type="InterPro" id="IPR036291">
    <property type="entry name" value="NAD(P)-bd_dom_sf"/>
</dbReference>
<dbReference type="SUPFAM" id="SSF51735">
    <property type="entry name" value="NAD(P)-binding Rossmann-fold domains"/>
    <property type="match status" value="1"/>
</dbReference>
<dbReference type="InterPro" id="IPR022663">
    <property type="entry name" value="DapB_C"/>
</dbReference>
<reference evidence="13 14" key="1">
    <citation type="journal article" date="2013" name="Genome Announc.">
        <title>Draft Genome Sequence of an Anaerobic and Extremophilic Bacterium, Caldanaerobacter yonseiensis, Isolated from a Geothermal Hot Stream.</title>
        <authorList>
            <person name="Lee S.J."/>
            <person name="Lee Y.J."/>
            <person name="Park G.S."/>
            <person name="Kim B.C."/>
            <person name="Lee S.J."/>
            <person name="Shin J.H."/>
            <person name="Lee D.W."/>
        </authorList>
    </citation>
    <scope>NUCLEOTIDE SEQUENCE [LARGE SCALE GENOMIC DNA]</scope>
    <source>
        <strain evidence="13 14">KB-1</strain>
    </source>
</reference>
<feature type="active site" description="Proton donor" evidence="9">
    <location>
        <position position="145"/>
    </location>
</feature>
<dbReference type="GO" id="GO:0050661">
    <property type="term" value="F:NADP binding"/>
    <property type="evidence" value="ECO:0007669"/>
    <property type="project" value="UniProtKB-UniRule"/>
</dbReference>
<dbReference type="Pfam" id="PF05173">
    <property type="entry name" value="DapB_C"/>
    <property type="match status" value="1"/>
</dbReference>
<dbReference type="CDD" id="cd02274">
    <property type="entry name" value="DHDPR_N"/>
    <property type="match status" value="1"/>
</dbReference>
<dbReference type="EMBL" id="AXDC01000037">
    <property type="protein sequence ID" value="ERM91209.1"/>
    <property type="molecule type" value="Genomic_DNA"/>
</dbReference>
<dbReference type="GO" id="GO:0051287">
    <property type="term" value="F:NAD binding"/>
    <property type="evidence" value="ECO:0007669"/>
    <property type="project" value="UniProtKB-UniRule"/>
</dbReference>
<comment type="pathway">
    <text evidence="9">Amino-acid biosynthesis; L-lysine biosynthesis via DAP pathway; (S)-tetrahydrodipicolinate from L-aspartate: step 4/4.</text>
</comment>
<dbReference type="GO" id="GO:0016726">
    <property type="term" value="F:oxidoreductase activity, acting on CH or CH2 groups, NAD or NADP as acceptor"/>
    <property type="evidence" value="ECO:0007669"/>
    <property type="project" value="UniProtKB-UniRule"/>
</dbReference>
<dbReference type="Gene3D" id="3.40.50.720">
    <property type="entry name" value="NAD(P)-binding Rossmann-like Domain"/>
    <property type="match status" value="1"/>
</dbReference>
<dbReference type="GO" id="GO:0005829">
    <property type="term" value="C:cytosol"/>
    <property type="evidence" value="ECO:0007669"/>
    <property type="project" value="TreeGrafter"/>
</dbReference>
<accession>U5CN27</accession>
<feature type="binding site" evidence="9">
    <location>
        <position position="142"/>
    </location>
    <ligand>
        <name>(S)-2,3,4,5-tetrahydrodipicolinate</name>
        <dbReference type="ChEBI" id="CHEBI:16845"/>
    </ligand>
</feature>
<dbReference type="SUPFAM" id="SSF55347">
    <property type="entry name" value="Glyceraldehyde-3-phosphate dehydrogenase-like, C-terminal domain"/>
    <property type="match status" value="1"/>
</dbReference>
<organism evidence="13 14">
    <name type="scientific">Caldanaerobacter subterraneus subsp. yonseiensis KB-1</name>
    <dbReference type="NCBI Taxonomy" id="1388761"/>
    <lineage>
        <taxon>Bacteria</taxon>
        <taxon>Bacillati</taxon>
        <taxon>Bacillota</taxon>
        <taxon>Clostridia</taxon>
        <taxon>Thermoanaerobacterales</taxon>
        <taxon>Thermoanaerobacteraceae</taxon>
        <taxon>Caldanaerobacter</taxon>
    </lineage>
</organism>
<evidence type="ECO:0000256" key="2">
    <source>
        <dbReference type="ARBA" id="ARBA00022490"/>
    </source>
</evidence>
<evidence type="ECO:0000256" key="9">
    <source>
        <dbReference type="HAMAP-Rule" id="MF_00102"/>
    </source>
</evidence>
<dbReference type="InterPro" id="IPR000846">
    <property type="entry name" value="DapB_N"/>
</dbReference>
<comment type="function">
    <text evidence="9">Catalyzes the conversion of 4-hydroxy-tetrahydrodipicolinate (HTPA) to tetrahydrodipicolinate.</text>
</comment>
<dbReference type="GO" id="GO:0008839">
    <property type="term" value="F:4-hydroxy-tetrahydrodipicolinate reductase"/>
    <property type="evidence" value="ECO:0007669"/>
    <property type="project" value="UniProtKB-UniRule"/>
</dbReference>
<proteinExistence type="inferred from homology"/>
<evidence type="ECO:0000313" key="13">
    <source>
        <dbReference type="EMBL" id="ERM91209.1"/>
    </source>
</evidence>
<dbReference type="PATRIC" id="fig|1388761.3.peg.2360"/>